<sequence>MSNNVIIVGGNGFVGRELTMQWANRFPEAEIYITSRGDRKEIQGAHVHHVQVDVNDAQSFENALYGDEADYIVTLTYGSQDAVTTVRDFAEKHNLKAIGNVGIVNFGIPEMADFVTMKKEELKTLQEGSVRVANYDATVIWNKYRNDEIGKGIKNGDYDEMPPVSVEVVAEQLIDRITQAWKA</sequence>
<keyword evidence="3" id="KW-1185">Reference proteome</keyword>
<comment type="caution">
    <text evidence="2">The sequence shown here is derived from an EMBL/GenBank/DDBJ whole genome shotgun (WGS) entry which is preliminary data.</text>
</comment>
<evidence type="ECO:0000259" key="1">
    <source>
        <dbReference type="Pfam" id="PF01370"/>
    </source>
</evidence>
<protein>
    <recommendedName>
        <fullName evidence="1">NAD-dependent epimerase/dehydratase domain-containing protein</fullName>
    </recommendedName>
</protein>
<dbReference type="Gene3D" id="3.40.50.720">
    <property type="entry name" value="NAD(P)-binding Rossmann-like Domain"/>
    <property type="match status" value="1"/>
</dbReference>
<dbReference type="InterPro" id="IPR001509">
    <property type="entry name" value="Epimerase_deHydtase"/>
</dbReference>
<organism evidence="2 3">
    <name type="scientific">Staphylococcus piscifermentans</name>
    <dbReference type="NCBI Taxonomy" id="70258"/>
    <lineage>
        <taxon>Bacteria</taxon>
        <taxon>Bacillati</taxon>
        <taxon>Bacillota</taxon>
        <taxon>Bacilli</taxon>
        <taxon>Bacillales</taxon>
        <taxon>Staphylococcaceae</taxon>
        <taxon>Staphylococcus</taxon>
    </lineage>
</organism>
<evidence type="ECO:0000313" key="2">
    <source>
        <dbReference type="EMBL" id="GEP85230.1"/>
    </source>
</evidence>
<reference evidence="2 3" key="1">
    <citation type="submission" date="2019-07" db="EMBL/GenBank/DDBJ databases">
        <title>Whole genome shotgun sequence of Staphylococcus piscifermentans NBRC 109625.</title>
        <authorList>
            <person name="Hosoyama A."/>
            <person name="Uohara A."/>
            <person name="Ohji S."/>
            <person name="Ichikawa N."/>
        </authorList>
    </citation>
    <scope>NUCLEOTIDE SEQUENCE [LARGE SCALE GENOMIC DNA]</scope>
    <source>
        <strain evidence="2 3">NBRC 109625</strain>
    </source>
</reference>
<name>A0A239TNN8_9STAP</name>
<proteinExistence type="predicted"/>
<dbReference type="Proteomes" id="UP000321736">
    <property type="component" value="Unassembled WGS sequence"/>
</dbReference>
<dbReference type="InterPro" id="IPR036291">
    <property type="entry name" value="NAD(P)-bd_dom_sf"/>
</dbReference>
<dbReference type="SUPFAM" id="SSF51735">
    <property type="entry name" value="NAD(P)-binding Rossmann-fold domains"/>
    <property type="match status" value="1"/>
</dbReference>
<dbReference type="EMBL" id="BKAR01000023">
    <property type="protein sequence ID" value="GEP85230.1"/>
    <property type="molecule type" value="Genomic_DNA"/>
</dbReference>
<accession>A0A239TNN8</accession>
<evidence type="ECO:0000313" key="3">
    <source>
        <dbReference type="Proteomes" id="UP000321736"/>
    </source>
</evidence>
<dbReference type="Pfam" id="PF01370">
    <property type="entry name" value="Epimerase"/>
    <property type="match status" value="1"/>
</dbReference>
<dbReference type="AlphaFoldDB" id="A0A239TNN8"/>
<dbReference type="OrthoDB" id="5292533at2"/>
<gene>
    <name evidence="2" type="ORF">SPI02_18150</name>
</gene>
<feature type="domain" description="NAD-dependent epimerase/dehydratase" evidence="1">
    <location>
        <begin position="5"/>
        <end position="91"/>
    </location>
</feature>
<dbReference type="RefSeq" id="WP_095103334.1">
    <property type="nucleotide sequence ID" value="NZ_BKAR01000023.1"/>
</dbReference>